<dbReference type="PANTHER" id="PTHR43853:SF8">
    <property type="entry name" value="3-KETOACYL-COA THIOLASE, PEROXISOMAL"/>
    <property type="match status" value="1"/>
</dbReference>
<dbReference type="Gene3D" id="3.40.47.10">
    <property type="match status" value="1"/>
</dbReference>
<dbReference type="OrthoDB" id="5404651at2759"/>
<evidence type="ECO:0000259" key="4">
    <source>
        <dbReference type="Pfam" id="PF02803"/>
    </source>
</evidence>
<keyword evidence="2" id="KW-0443">Lipid metabolism</keyword>
<dbReference type="GO" id="GO:0005777">
    <property type="term" value="C:peroxisome"/>
    <property type="evidence" value="ECO:0007669"/>
    <property type="project" value="TreeGrafter"/>
</dbReference>
<accession>A0A835MAE9</accession>
<protein>
    <recommendedName>
        <fullName evidence="4">Thiolase C-terminal domain-containing protein</fullName>
    </recommendedName>
</protein>
<sequence length="318" mass="35312">MDKAPPASAFDIFVINAPPKSTNEPTTSVQVLEKQGNEGHQVQSPLVQNEVAVTPPHSTLNVSPTNAFTPFQPSRRKLAQRNRRERELISGRSSKRTRRNLEAGLQNILVSMSSHMYLGHDFCWRCHDLQECGMSSWRAYHTSNISDMRAYHTSNISDITQNVDPKTGEEKPITVAVDDSIRPSTTVSDLGKLKPEFCCCGSGSCRGPAVAIPAAVKSTGLELDDIDLFEINDAFASQFVYCRKKLEIDLAKVNVNGVLWLLDILWVQQVLGITYHLAESTRCVTTLLHEMKRQGKDCRFGVISMCIGLLLSFQLSCS</sequence>
<dbReference type="Pfam" id="PF02803">
    <property type="entry name" value="Thiolase_C"/>
    <property type="match status" value="1"/>
</dbReference>
<evidence type="ECO:0000313" key="6">
    <source>
        <dbReference type="Proteomes" id="UP000631114"/>
    </source>
</evidence>
<dbReference type="SUPFAM" id="SSF53901">
    <property type="entry name" value="Thiolase-like"/>
    <property type="match status" value="1"/>
</dbReference>
<organism evidence="5 6">
    <name type="scientific">Coptis chinensis</name>
    <dbReference type="NCBI Taxonomy" id="261450"/>
    <lineage>
        <taxon>Eukaryota</taxon>
        <taxon>Viridiplantae</taxon>
        <taxon>Streptophyta</taxon>
        <taxon>Embryophyta</taxon>
        <taxon>Tracheophyta</taxon>
        <taxon>Spermatophyta</taxon>
        <taxon>Magnoliopsida</taxon>
        <taxon>Ranunculales</taxon>
        <taxon>Ranunculaceae</taxon>
        <taxon>Coptidoideae</taxon>
        <taxon>Coptis</taxon>
    </lineage>
</organism>
<feature type="region of interest" description="Disordered" evidence="3">
    <location>
        <begin position="75"/>
        <end position="95"/>
    </location>
</feature>
<proteinExistence type="predicted"/>
<evidence type="ECO:0000256" key="1">
    <source>
        <dbReference type="ARBA" id="ARBA00022832"/>
    </source>
</evidence>
<keyword evidence="1" id="KW-0276">Fatty acid metabolism</keyword>
<feature type="domain" description="Thiolase C-terminal" evidence="4">
    <location>
        <begin position="207"/>
        <end position="308"/>
    </location>
</feature>
<dbReference type="InterPro" id="IPR016039">
    <property type="entry name" value="Thiolase-like"/>
</dbReference>
<dbReference type="EMBL" id="JADFTS010000002">
    <property type="protein sequence ID" value="KAF9619734.1"/>
    <property type="molecule type" value="Genomic_DNA"/>
</dbReference>
<dbReference type="GO" id="GO:0006635">
    <property type="term" value="P:fatty acid beta-oxidation"/>
    <property type="evidence" value="ECO:0007669"/>
    <property type="project" value="TreeGrafter"/>
</dbReference>
<evidence type="ECO:0000256" key="2">
    <source>
        <dbReference type="ARBA" id="ARBA00023098"/>
    </source>
</evidence>
<reference evidence="5 6" key="1">
    <citation type="submission" date="2020-10" db="EMBL/GenBank/DDBJ databases">
        <title>The Coptis chinensis genome and diversification of protoberbering-type alkaloids.</title>
        <authorList>
            <person name="Wang B."/>
            <person name="Shu S."/>
            <person name="Song C."/>
            <person name="Liu Y."/>
        </authorList>
    </citation>
    <scope>NUCLEOTIDE SEQUENCE [LARGE SCALE GENOMIC DNA]</scope>
    <source>
        <strain evidence="5">HL-2020</strain>
        <tissue evidence="5">Leaf</tissue>
    </source>
</reference>
<dbReference type="PANTHER" id="PTHR43853">
    <property type="entry name" value="3-KETOACYL-COA THIOLASE, PEROXISOMAL"/>
    <property type="match status" value="1"/>
</dbReference>
<evidence type="ECO:0000313" key="5">
    <source>
        <dbReference type="EMBL" id="KAF9619734.1"/>
    </source>
</evidence>
<evidence type="ECO:0000256" key="3">
    <source>
        <dbReference type="SAM" id="MobiDB-lite"/>
    </source>
</evidence>
<dbReference type="GO" id="GO:0003988">
    <property type="term" value="F:acetyl-CoA C-acyltransferase activity"/>
    <property type="evidence" value="ECO:0007669"/>
    <property type="project" value="TreeGrafter"/>
</dbReference>
<keyword evidence="6" id="KW-1185">Reference proteome</keyword>
<dbReference type="Proteomes" id="UP000631114">
    <property type="component" value="Unassembled WGS sequence"/>
</dbReference>
<comment type="caution">
    <text evidence="5">The sequence shown here is derived from an EMBL/GenBank/DDBJ whole genome shotgun (WGS) entry which is preliminary data.</text>
</comment>
<dbReference type="AlphaFoldDB" id="A0A835MAE9"/>
<gene>
    <name evidence="5" type="ORF">IFM89_009076</name>
</gene>
<dbReference type="InterPro" id="IPR020617">
    <property type="entry name" value="Thiolase_C"/>
</dbReference>
<name>A0A835MAE9_9MAGN</name>
<dbReference type="InterPro" id="IPR050215">
    <property type="entry name" value="Thiolase-like_sf_Thiolase"/>
</dbReference>
<dbReference type="GO" id="GO:0010124">
    <property type="term" value="P:phenylacetate catabolic process"/>
    <property type="evidence" value="ECO:0007669"/>
    <property type="project" value="TreeGrafter"/>
</dbReference>